<dbReference type="EMBL" id="PXYK01000048">
    <property type="protein sequence ID" value="PSJ50748.1"/>
    <property type="molecule type" value="Genomic_DNA"/>
</dbReference>
<evidence type="ECO:0000256" key="2">
    <source>
        <dbReference type="ARBA" id="ARBA00007639"/>
    </source>
</evidence>
<dbReference type="PANTHER" id="PTHR46847:SF1">
    <property type="entry name" value="D-ALLOSE-BINDING PERIPLASMIC PROTEIN-RELATED"/>
    <property type="match status" value="1"/>
</dbReference>
<dbReference type="Proteomes" id="UP000241229">
    <property type="component" value="Unassembled WGS sequence"/>
</dbReference>
<feature type="signal peptide" evidence="4">
    <location>
        <begin position="1"/>
        <end position="21"/>
    </location>
</feature>
<evidence type="ECO:0000313" key="7">
    <source>
        <dbReference type="Proteomes" id="UP000241229"/>
    </source>
</evidence>
<feature type="domain" description="Periplasmic binding protein" evidence="5">
    <location>
        <begin position="28"/>
        <end position="285"/>
    </location>
</feature>
<evidence type="ECO:0000256" key="3">
    <source>
        <dbReference type="ARBA" id="ARBA00022729"/>
    </source>
</evidence>
<dbReference type="Pfam" id="PF13407">
    <property type="entry name" value="Peripla_BP_4"/>
    <property type="match status" value="1"/>
</dbReference>
<dbReference type="OrthoDB" id="4827464at2"/>
<dbReference type="RefSeq" id="WP_106775557.1">
    <property type="nucleotide sequence ID" value="NZ_PXYK01000048.1"/>
</dbReference>
<keyword evidence="3 4" id="KW-0732">Signal</keyword>
<dbReference type="CDD" id="cd06320">
    <property type="entry name" value="PBP1_allose_binding"/>
    <property type="match status" value="1"/>
</dbReference>
<protein>
    <submittedName>
        <fullName evidence="6">LacI family transcriptional regulator</fullName>
    </submittedName>
</protein>
<comment type="caution">
    <text evidence="6">The sequence shown here is derived from an EMBL/GenBank/DDBJ whole genome shotgun (WGS) entry which is preliminary data.</text>
</comment>
<evidence type="ECO:0000259" key="5">
    <source>
        <dbReference type="Pfam" id="PF13407"/>
    </source>
</evidence>
<dbReference type="GO" id="GO:0030246">
    <property type="term" value="F:carbohydrate binding"/>
    <property type="evidence" value="ECO:0007669"/>
    <property type="project" value="UniProtKB-ARBA"/>
</dbReference>
<keyword evidence="7" id="KW-1185">Reference proteome</keyword>
<evidence type="ECO:0000256" key="4">
    <source>
        <dbReference type="SAM" id="SignalP"/>
    </source>
</evidence>
<feature type="chain" id="PRO_5015197444" evidence="4">
    <location>
        <begin position="22"/>
        <end position="326"/>
    </location>
</feature>
<comment type="subcellular location">
    <subcellularLocation>
        <location evidence="1">Cell envelope</location>
    </subcellularLocation>
</comment>
<dbReference type="InterPro" id="IPR025997">
    <property type="entry name" value="SBP_2_dom"/>
</dbReference>
<dbReference type="GO" id="GO:0030313">
    <property type="term" value="C:cell envelope"/>
    <property type="evidence" value="ECO:0007669"/>
    <property type="project" value="UniProtKB-SubCell"/>
</dbReference>
<proteinExistence type="inferred from homology"/>
<accession>A0A2P7RKJ7</accession>
<name>A0A2P7RKJ7_9HYPH</name>
<dbReference type="PANTHER" id="PTHR46847">
    <property type="entry name" value="D-ALLOSE-BINDING PERIPLASMIC PROTEIN-RELATED"/>
    <property type="match status" value="1"/>
</dbReference>
<dbReference type="Gene3D" id="3.40.50.2300">
    <property type="match status" value="2"/>
</dbReference>
<evidence type="ECO:0000313" key="6">
    <source>
        <dbReference type="EMBL" id="PSJ50748.1"/>
    </source>
</evidence>
<organism evidence="6 7">
    <name type="scientific">Kumtagia ephedrae</name>
    <dbReference type="NCBI Taxonomy" id="2116701"/>
    <lineage>
        <taxon>Bacteria</taxon>
        <taxon>Pseudomonadati</taxon>
        <taxon>Pseudomonadota</taxon>
        <taxon>Alphaproteobacteria</taxon>
        <taxon>Hyphomicrobiales</taxon>
        <taxon>Phyllobacteriaceae</taxon>
        <taxon>Kumtagia</taxon>
    </lineage>
</organism>
<dbReference type="SUPFAM" id="SSF53822">
    <property type="entry name" value="Periplasmic binding protein-like I"/>
    <property type="match status" value="1"/>
</dbReference>
<comment type="similarity">
    <text evidence="2">Belongs to the bacterial solute-binding protein 2 family.</text>
</comment>
<sequence>MRLFNHLIVGASLLAALPAYAQDGTKVAAIIKGLDNPFFQYMHQGIEEQAKAIGAAVTVQAAQNMGDATGQADKLTAMALQDFGCYLVNPISVSNLVQALVPVAQKKAPIVNIDSSIDPEQAKAAGFAVTTYIGTDNVAAGVLAGEEMLKLVPAGSKVALVAGIVGDVGSNARIKGFKQAVEGKLEVAVEVSADWDREKALTAATDILAAHPDLAGFFAANDIMALGIQRAVQTSGKDVKVIGLDGIVDALKSVAAGELSATVAQYPFVVGAMGVEACVAAAKGNTLPAKVDAPVLLINKDNAEASLKNFPRPGGDYPDPFGEMLK</sequence>
<dbReference type="InterPro" id="IPR028082">
    <property type="entry name" value="Peripla_BP_I"/>
</dbReference>
<evidence type="ECO:0000256" key="1">
    <source>
        <dbReference type="ARBA" id="ARBA00004196"/>
    </source>
</evidence>
<dbReference type="AlphaFoldDB" id="A0A2P7RKJ7"/>
<gene>
    <name evidence="6" type="ORF">C7I84_28300</name>
</gene>
<reference evidence="6 7" key="1">
    <citation type="submission" date="2018-03" db="EMBL/GenBank/DDBJ databases">
        <title>The draft genome of Mesorhizobium sp. 6GN-30.</title>
        <authorList>
            <person name="Liu L."/>
            <person name="Li L."/>
            <person name="Wang T."/>
            <person name="Zhang X."/>
            <person name="Liang L."/>
        </authorList>
    </citation>
    <scope>NUCLEOTIDE SEQUENCE [LARGE SCALE GENOMIC DNA]</scope>
    <source>
        <strain evidence="6 7">6GN30</strain>
    </source>
</reference>